<comment type="cofactor">
    <cofactor evidence="1">
        <name>Fe cation</name>
        <dbReference type="ChEBI" id="CHEBI:24875"/>
    </cofactor>
</comment>
<evidence type="ECO:0000256" key="6">
    <source>
        <dbReference type="ARBA" id="ARBA00049204"/>
    </source>
</evidence>
<comment type="catalytic activity">
    <reaction evidence="6 8">
        <text>2 superoxide + 2 H(+) = H2O2 + O2</text>
        <dbReference type="Rhea" id="RHEA:20696"/>
        <dbReference type="ChEBI" id="CHEBI:15378"/>
        <dbReference type="ChEBI" id="CHEBI:15379"/>
        <dbReference type="ChEBI" id="CHEBI:16240"/>
        <dbReference type="ChEBI" id="CHEBI:18421"/>
        <dbReference type="EC" id="1.15.1.1"/>
    </reaction>
</comment>
<evidence type="ECO:0000256" key="7">
    <source>
        <dbReference type="PIRSR" id="PIRSR000349-1"/>
    </source>
</evidence>
<dbReference type="InterPro" id="IPR036314">
    <property type="entry name" value="SOD_C_sf"/>
</dbReference>
<feature type="domain" description="Manganese/iron superoxide dismutase C-terminal" evidence="10">
    <location>
        <begin position="94"/>
        <end position="197"/>
    </location>
</feature>
<dbReference type="PANTHER" id="PTHR42769:SF3">
    <property type="entry name" value="SUPEROXIDE DISMUTASE [FE] 2, CHLOROPLASTIC"/>
    <property type="match status" value="1"/>
</dbReference>
<evidence type="ECO:0000256" key="3">
    <source>
        <dbReference type="ARBA" id="ARBA00022723"/>
    </source>
</evidence>
<dbReference type="GO" id="GO:0046872">
    <property type="term" value="F:metal ion binding"/>
    <property type="evidence" value="ECO:0007669"/>
    <property type="project" value="UniProtKB-KW"/>
</dbReference>
<dbReference type="SUPFAM" id="SSF54719">
    <property type="entry name" value="Fe,Mn superoxide dismutase (SOD), C-terminal domain"/>
    <property type="match status" value="1"/>
</dbReference>
<organism evidence="11">
    <name type="scientific">Ulva fasciata</name>
    <dbReference type="NCBI Taxonomy" id="111617"/>
    <lineage>
        <taxon>Eukaryota</taxon>
        <taxon>Viridiplantae</taxon>
        <taxon>Chlorophyta</taxon>
        <taxon>core chlorophytes</taxon>
        <taxon>Ulvophyceae</taxon>
        <taxon>OUU clade</taxon>
        <taxon>Ulvales</taxon>
        <taxon>Ulvaceae</taxon>
        <taxon>Ulva</taxon>
    </lineage>
</organism>
<dbReference type="PROSITE" id="PS00088">
    <property type="entry name" value="SOD_MN"/>
    <property type="match status" value="1"/>
</dbReference>
<dbReference type="InterPro" id="IPR036324">
    <property type="entry name" value="Mn/Fe_SOD_N_sf"/>
</dbReference>
<sequence>MPVELPPPPFELHALEPHMSKESMEYHWGKHHRGYVTNLNKAIAGTDMDGLAIEEIVKATWNNGAPTASFNNAAQVWNHTFFWDSMKPEGGGEPSGKLLESINTAFGSFEEFSKQFKTAAVTQFGSGWAWLVTDSAGALSVVKTPNAETPIASGAGTPVLCCDVWEHAYYVDYRNQRPVYVDTFMDKLINWGKVEERYAAACG</sequence>
<accession>D0PNJ3</accession>
<dbReference type="AlphaFoldDB" id="D0PNJ3"/>
<feature type="binding site" evidence="7">
    <location>
        <position position="79"/>
    </location>
    <ligand>
        <name>Mn(2+)</name>
        <dbReference type="ChEBI" id="CHEBI:29035"/>
    </ligand>
</feature>
<dbReference type="InterPro" id="IPR019833">
    <property type="entry name" value="Mn/Fe_SOD_BS"/>
</dbReference>
<evidence type="ECO:0000313" key="11">
    <source>
        <dbReference type="EMBL" id="ABR23160.1"/>
    </source>
</evidence>
<dbReference type="GO" id="GO:0004784">
    <property type="term" value="F:superoxide dismutase activity"/>
    <property type="evidence" value="ECO:0007669"/>
    <property type="project" value="UniProtKB-EC"/>
</dbReference>
<dbReference type="SUPFAM" id="SSF46609">
    <property type="entry name" value="Fe,Mn superoxide dismutase (SOD), N-terminal domain"/>
    <property type="match status" value="1"/>
</dbReference>
<feature type="binding site" evidence="7">
    <location>
        <position position="167"/>
    </location>
    <ligand>
        <name>Mn(2+)</name>
        <dbReference type="ChEBI" id="CHEBI:29035"/>
    </ligand>
</feature>
<name>D0PNJ3_9CHLO</name>
<evidence type="ECO:0000256" key="5">
    <source>
        <dbReference type="ARBA" id="ARBA00023004"/>
    </source>
</evidence>
<dbReference type="Gene3D" id="1.10.287.990">
    <property type="entry name" value="Fe,Mn superoxide dismutase (SOD) domain"/>
    <property type="match status" value="1"/>
</dbReference>
<evidence type="ECO:0000256" key="8">
    <source>
        <dbReference type="RuleBase" id="RU000414"/>
    </source>
</evidence>
<keyword evidence="5" id="KW-0408">Iron</keyword>
<feature type="binding site" evidence="7">
    <location>
        <position position="27"/>
    </location>
    <ligand>
        <name>Mn(2+)</name>
        <dbReference type="ChEBI" id="CHEBI:29035"/>
    </ligand>
</feature>
<keyword evidence="4 8" id="KW-0560">Oxidoreductase</keyword>
<evidence type="ECO:0000259" key="9">
    <source>
        <dbReference type="Pfam" id="PF00081"/>
    </source>
</evidence>
<evidence type="ECO:0000259" key="10">
    <source>
        <dbReference type="Pfam" id="PF02777"/>
    </source>
</evidence>
<dbReference type="FunFam" id="3.55.40.20:FF:000001">
    <property type="entry name" value="Superoxide dismutase"/>
    <property type="match status" value="1"/>
</dbReference>
<comment type="similarity">
    <text evidence="2 8">Belongs to the iron/manganese superoxide dismutase family.</text>
</comment>
<evidence type="ECO:0000256" key="4">
    <source>
        <dbReference type="ARBA" id="ARBA00023002"/>
    </source>
</evidence>
<keyword evidence="3 7" id="KW-0479">Metal-binding</keyword>
<dbReference type="GO" id="GO:0042644">
    <property type="term" value="C:chloroplast nucleoid"/>
    <property type="evidence" value="ECO:0007669"/>
    <property type="project" value="TreeGrafter"/>
</dbReference>
<dbReference type="EMBL" id="EF437246">
    <property type="protein sequence ID" value="ABR23160.1"/>
    <property type="molecule type" value="mRNA"/>
</dbReference>
<proteinExistence type="evidence at transcript level"/>
<dbReference type="InterPro" id="IPR001189">
    <property type="entry name" value="Mn/Fe_SOD"/>
</dbReference>
<dbReference type="EC" id="1.15.1.1" evidence="8"/>
<dbReference type="InterPro" id="IPR019831">
    <property type="entry name" value="Mn/Fe_SOD_N"/>
</dbReference>
<reference evidence="11" key="1">
    <citation type="submission" date="2007-02" db="EMBL/GenBank/DDBJ databases">
        <authorList>
            <person name="Lee T.-M."/>
            <person name="Wu T.-M."/>
        </authorList>
    </citation>
    <scope>NUCLEOTIDE SEQUENCE</scope>
</reference>
<evidence type="ECO:0000256" key="1">
    <source>
        <dbReference type="ARBA" id="ARBA00001962"/>
    </source>
</evidence>
<dbReference type="Pfam" id="PF02777">
    <property type="entry name" value="Sod_Fe_C"/>
    <property type="match status" value="1"/>
</dbReference>
<protein>
    <recommendedName>
        <fullName evidence="8">Superoxide dismutase</fullName>
        <ecNumber evidence="8">1.15.1.1</ecNumber>
    </recommendedName>
</protein>
<reference evidence="11" key="2">
    <citation type="journal article" date="2009" name="Aquat. Toxicol.">
        <title>Expression of genes involved in redox homeostasis and antioxidant defense in a marine macroalga Ulva fasciata by excess copper.</title>
        <authorList>
            <person name="Wu T.M."/>
            <person name="Hsu Y.T."/>
            <person name="Sung M.S."/>
            <person name="Hsu Y.T."/>
            <person name="Lee T.M."/>
        </authorList>
    </citation>
    <scope>NUCLEOTIDE SEQUENCE</scope>
</reference>
<feature type="binding site" evidence="7">
    <location>
        <position position="163"/>
    </location>
    <ligand>
        <name>Mn(2+)</name>
        <dbReference type="ChEBI" id="CHEBI:29035"/>
    </ligand>
</feature>
<dbReference type="PANTHER" id="PTHR42769">
    <property type="entry name" value="SUPEROXIDE DISMUTASE"/>
    <property type="match status" value="1"/>
</dbReference>
<feature type="domain" description="Manganese/iron superoxide dismutase N-terminal" evidence="9">
    <location>
        <begin position="4"/>
        <end position="86"/>
    </location>
</feature>
<dbReference type="PRINTS" id="PR01703">
    <property type="entry name" value="MNSODISMTASE"/>
</dbReference>
<dbReference type="Pfam" id="PF00081">
    <property type="entry name" value="Sod_Fe_N"/>
    <property type="match status" value="1"/>
</dbReference>
<dbReference type="InterPro" id="IPR019832">
    <property type="entry name" value="Mn/Fe_SOD_C"/>
</dbReference>
<evidence type="ECO:0000256" key="2">
    <source>
        <dbReference type="ARBA" id="ARBA00008714"/>
    </source>
</evidence>
<dbReference type="FunFam" id="1.10.287.990:FF:000002">
    <property type="entry name" value="Superoxide dismutase"/>
    <property type="match status" value="1"/>
</dbReference>
<dbReference type="PIRSF" id="PIRSF000349">
    <property type="entry name" value="SODismutase"/>
    <property type="match status" value="1"/>
</dbReference>
<dbReference type="Gene3D" id="3.55.40.20">
    <property type="entry name" value="Iron/manganese superoxide dismutase, C-terminal domain"/>
    <property type="match status" value="1"/>
</dbReference>
<comment type="function">
    <text evidence="8">Destroys radicals which are normally produced within the cells and which are toxic to biological systems.</text>
</comment>